<accession>A0A1H1RLQ7</accession>
<keyword evidence="1" id="KW-0472">Membrane</keyword>
<dbReference type="EMBL" id="LT629732">
    <property type="protein sequence ID" value="SDS36640.1"/>
    <property type="molecule type" value="Genomic_DNA"/>
</dbReference>
<keyword evidence="1" id="KW-0812">Transmembrane</keyword>
<evidence type="ECO:0000313" key="2">
    <source>
        <dbReference type="EMBL" id="SDS36640.1"/>
    </source>
</evidence>
<dbReference type="Proteomes" id="UP000198983">
    <property type="component" value="Chromosome I"/>
</dbReference>
<dbReference type="AlphaFoldDB" id="A0A1H1RLQ7"/>
<evidence type="ECO:0000313" key="3">
    <source>
        <dbReference type="Proteomes" id="UP000198983"/>
    </source>
</evidence>
<name>A0A1H1RLQ7_9ACTN</name>
<reference evidence="2 3" key="1">
    <citation type="submission" date="2016-10" db="EMBL/GenBank/DDBJ databases">
        <authorList>
            <person name="de Groot N.N."/>
        </authorList>
    </citation>
    <scope>NUCLEOTIDE SEQUENCE [LARGE SCALE GENOMIC DNA]</scope>
    <source>
        <strain evidence="2 3">DSM 22024</strain>
    </source>
</reference>
<feature type="transmembrane region" description="Helical" evidence="1">
    <location>
        <begin position="6"/>
        <end position="39"/>
    </location>
</feature>
<gene>
    <name evidence="2" type="ORF">SAMN04489717_2465</name>
</gene>
<keyword evidence="3" id="KW-1185">Reference proteome</keyword>
<proteinExistence type="predicted"/>
<sequence>MTRWGIYWIATLAFALWAFQAHHTTLMAVALAVAALVMVVGIKDAKDRL</sequence>
<organism evidence="2 3">
    <name type="scientific">Actinopolymorpha singaporensis</name>
    <dbReference type="NCBI Taxonomy" id="117157"/>
    <lineage>
        <taxon>Bacteria</taxon>
        <taxon>Bacillati</taxon>
        <taxon>Actinomycetota</taxon>
        <taxon>Actinomycetes</taxon>
        <taxon>Propionibacteriales</taxon>
        <taxon>Actinopolymorphaceae</taxon>
        <taxon>Actinopolymorpha</taxon>
    </lineage>
</organism>
<evidence type="ECO:0000256" key="1">
    <source>
        <dbReference type="SAM" id="Phobius"/>
    </source>
</evidence>
<protein>
    <submittedName>
        <fullName evidence="2">Uncharacterized protein</fullName>
    </submittedName>
</protein>
<keyword evidence="1" id="KW-1133">Transmembrane helix</keyword>